<dbReference type="SMART" id="SM00853">
    <property type="entry name" value="MutL_C"/>
    <property type="match status" value="1"/>
</dbReference>
<dbReference type="SUPFAM" id="SSF118116">
    <property type="entry name" value="DNA mismatch repair protein MutL"/>
    <property type="match status" value="1"/>
</dbReference>
<dbReference type="InterPro" id="IPR020568">
    <property type="entry name" value="Ribosomal_Su5_D2-typ_SF"/>
</dbReference>
<comment type="similarity">
    <text evidence="1 5">Belongs to the DNA mismatch repair MutL/HexB family.</text>
</comment>
<dbReference type="InterPro" id="IPR042121">
    <property type="entry name" value="MutL_C_regsub"/>
</dbReference>
<dbReference type="InterPro" id="IPR042120">
    <property type="entry name" value="MutL_C_dimsub"/>
</dbReference>
<dbReference type="AlphaFoldDB" id="A0A847S9D9"/>
<dbReference type="GO" id="GO:0016887">
    <property type="term" value="F:ATP hydrolysis activity"/>
    <property type="evidence" value="ECO:0007669"/>
    <property type="project" value="InterPro"/>
</dbReference>
<dbReference type="InterPro" id="IPR038973">
    <property type="entry name" value="MutL/Mlh/Pms-like"/>
</dbReference>
<dbReference type="InterPro" id="IPR037198">
    <property type="entry name" value="MutL_C_sf"/>
</dbReference>
<keyword evidence="9" id="KW-1185">Reference proteome</keyword>
<dbReference type="GO" id="GO:0032300">
    <property type="term" value="C:mismatch repair complex"/>
    <property type="evidence" value="ECO:0007669"/>
    <property type="project" value="InterPro"/>
</dbReference>
<dbReference type="Gene3D" id="3.30.1370.100">
    <property type="entry name" value="MutL, C-terminal domain, regulatory subdomain"/>
    <property type="match status" value="1"/>
</dbReference>
<dbReference type="Proteomes" id="UP000587991">
    <property type="component" value="Unassembled WGS sequence"/>
</dbReference>
<dbReference type="FunFam" id="3.30.565.10:FF:000003">
    <property type="entry name" value="DNA mismatch repair endonuclease MutL"/>
    <property type="match status" value="1"/>
</dbReference>
<dbReference type="GO" id="GO:0005524">
    <property type="term" value="F:ATP binding"/>
    <property type="evidence" value="ECO:0007669"/>
    <property type="project" value="InterPro"/>
</dbReference>
<keyword evidence="3 5" id="KW-0227">DNA damage</keyword>
<dbReference type="RefSeq" id="WP_168878029.1">
    <property type="nucleotide sequence ID" value="NZ_JABAIM010000003.1"/>
</dbReference>
<dbReference type="EMBL" id="JABAIM010000003">
    <property type="protein sequence ID" value="NLR76373.1"/>
    <property type="molecule type" value="Genomic_DNA"/>
</dbReference>
<dbReference type="SUPFAM" id="SSF54211">
    <property type="entry name" value="Ribosomal protein S5 domain 2-like"/>
    <property type="match status" value="1"/>
</dbReference>
<dbReference type="NCBIfam" id="TIGR00585">
    <property type="entry name" value="mutl"/>
    <property type="match status" value="1"/>
</dbReference>
<keyword evidence="4 5" id="KW-0234">DNA repair</keyword>
<organism evidence="8 9">
    <name type="scientific">Leeia aquatica</name>
    <dbReference type="NCBI Taxonomy" id="2725557"/>
    <lineage>
        <taxon>Bacteria</taxon>
        <taxon>Pseudomonadati</taxon>
        <taxon>Pseudomonadota</taxon>
        <taxon>Betaproteobacteria</taxon>
        <taxon>Neisseriales</taxon>
        <taxon>Leeiaceae</taxon>
        <taxon>Leeia</taxon>
    </lineage>
</organism>
<evidence type="ECO:0000313" key="9">
    <source>
        <dbReference type="Proteomes" id="UP000587991"/>
    </source>
</evidence>
<dbReference type="PANTHER" id="PTHR10073">
    <property type="entry name" value="DNA MISMATCH REPAIR PROTEIN MLH, PMS, MUTL"/>
    <property type="match status" value="1"/>
</dbReference>
<keyword evidence="8" id="KW-0255">Endonuclease</keyword>
<dbReference type="GO" id="GO:0004519">
    <property type="term" value="F:endonuclease activity"/>
    <property type="evidence" value="ECO:0007669"/>
    <property type="project" value="UniProtKB-KW"/>
</dbReference>
<dbReference type="CDD" id="cd03482">
    <property type="entry name" value="MutL_Trans_MutL"/>
    <property type="match status" value="1"/>
</dbReference>
<feature type="domain" description="DNA mismatch repair protein S5" evidence="7">
    <location>
        <begin position="208"/>
        <end position="326"/>
    </location>
</feature>
<evidence type="ECO:0000256" key="5">
    <source>
        <dbReference type="HAMAP-Rule" id="MF_00149"/>
    </source>
</evidence>
<feature type="domain" description="MutL C-terminal dimerisation" evidence="6">
    <location>
        <begin position="411"/>
        <end position="554"/>
    </location>
</feature>
<comment type="function">
    <text evidence="5">This protein is involved in the repair of mismatches in DNA. It is required for dam-dependent methyl-directed DNA mismatch repair. May act as a 'molecular matchmaker', a protein that promotes the formation of a stable complex between two or more DNA-binding proteins in an ATP-dependent manner without itself being part of a final effector complex.</text>
</comment>
<evidence type="ECO:0000256" key="3">
    <source>
        <dbReference type="ARBA" id="ARBA00022763"/>
    </source>
</evidence>
<keyword evidence="8" id="KW-0540">Nuclease</keyword>
<dbReference type="GO" id="GO:0030983">
    <property type="term" value="F:mismatched DNA binding"/>
    <property type="evidence" value="ECO:0007669"/>
    <property type="project" value="InterPro"/>
</dbReference>
<dbReference type="PANTHER" id="PTHR10073:SF12">
    <property type="entry name" value="DNA MISMATCH REPAIR PROTEIN MLH1"/>
    <property type="match status" value="1"/>
</dbReference>
<dbReference type="InterPro" id="IPR002099">
    <property type="entry name" value="MutL/Mlh/PMS"/>
</dbReference>
<dbReference type="Gene3D" id="3.30.565.10">
    <property type="entry name" value="Histidine kinase-like ATPase, C-terminal domain"/>
    <property type="match status" value="1"/>
</dbReference>
<protein>
    <recommendedName>
        <fullName evidence="2 5">DNA mismatch repair protein MutL</fullName>
    </recommendedName>
</protein>
<dbReference type="Gene3D" id="3.30.1540.20">
    <property type="entry name" value="MutL, C-terminal domain, dimerisation subdomain"/>
    <property type="match status" value="1"/>
</dbReference>
<dbReference type="GO" id="GO:0006298">
    <property type="term" value="P:mismatch repair"/>
    <property type="evidence" value="ECO:0007669"/>
    <property type="project" value="UniProtKB-UniRule"/>
</dbReference>
<keyword evidence="8" id="KW-0378">Hydrolase</keyword>
<name>A0A847S9D9_9NEIS</name>
<dbReference type="Gene3D" id="3.30.230.10">
    <property type="match status" value="1"/>
</dbReference>
<dbReference type="Pfam" id="PF13589">
    <property type="entry name" value="HATPase_c_3"/>
    <property type="match status" value="1"/>
</dbReference>
<evidence type="ECO:0000256" key="2">
    <source>
        <dbReference type="ARBA" id="ARBA00021975"/>
    </source>
</evidence>
<dbReference type="Pfam" id="PF08676">
    <property type="entry name" value="MutL_C"/>
    <property type="match status" value="1"/>
</dbReference>
<evidence type="ECO:0000313" key="8">
    <source>
        <dbReference type="EMBL" id="NLR76373.1"/>
    </source>
</evidence>
<dbReference type="PROSITE" id="PS00058">
    <property type="entry name" value="DNA_MISMATCH_REPAIR_1"/>
    <property type="match status" value="1"/>
</dbReference>
<dbReference type="SMART" id="SM01340">
    <property type="entry name" value="DNA_mis_repair"/>
    <property type="match status" value="1"/>
</dbReference>
<evidence type="ECO:0000256" key="1">
    <source>
        <dbReference type="ARBA" id="ARBA00006082"/>
    </source>
</evidence>
<dbReference type="CDD" id="cd16926">
    <property type="entry name" value="HATPase_MutL-MLH-PMS-like"/>
    <property type="match status" value="1"/>
</dbReference>
<reference evidence="8 9" key="1">
    <citation type="submission" date="2020-04" db="EMBL/GenBank/DDBJ databases">
        <title>Draft genome of Leeia sp. IMCC25680.</title>
        <authorList>
            <person name="Song J."/>
            <person name="Cho J.-C."/>
        </authorList>
    </citation>
    <scope>NUCLEOTIDE SEQUENCE [LARGE SCALE GENOMIC DNA]</scope>
    <source>
        <strain evidence="8 9">IMCC25680</strain>
    </source>
</reference>
<sequence length="598" mass="64738">MPAIALLPDHLINQIAAGEVVERPASALKEMLENSLDAGADDIQVQLQQGGIQLIRVSDNGGGIPVAELPLALARHATSKIRQLEDLEQVGTLGFRGEGLASIASVSRLSLTSRAVGADHAWKVEAQGGELSQPEPAALSAGTVVEVHDLYYNTPARRKFLKTEATEYGHCEDTFKRMALAWPQVAFTLSHNGRISWRLPRQSSHQRIAAILGEHFLEDGLSVAAENGMLQLSGLVGSPTQSRAGRDAQYFFVNGRFIRDKLVSHALREAYRDVLHHERHPVYALFFQLPPELVDVNVHPQKSEVKFRDSSAVYRLLKSTVQQILAGTVAGSGHPVTEPGFTPMPPVMTASPAPTAGNGWAAAPRYEQARMPLGVAEAVPNYFAALKPLDDLPQAPPALPAATDAPPLGYALAQLQGIYVLAQNEHGLIVVDMHAAHERILYEKLKSALDQHSVVSQPLLIPASFHATSLEMATASQQSEALSRLGFELAPVSPTHLALRAVPVALQQADSIALARDVLKDLAEVGSSDVLTARRNELLATMACHGAVRANRHLTVPEMNALLREMEATERSGQCNHGRPTWFQLTLADLDKLFLRGQ</sequence>
<evidence type="ECO:0000259" key="7">
    <source>
        <dbReference type="SMART" id="SM01340"/>
    </source>
</evidence>
<comment type="caution">
    <text evidence="8">The sequence shown here is derived from an EMBL/GenBank/DDBJ whole genome shotgun (WGS) entry which is preliminary data.</text>
</comment>
<dbReference type="InterPro" id="IPR020667">
    <property type="entry name" value="DNA_mismatch_repair_MutL"/>
</dbReference>
<dbReference type="InterPro" id="IPR036890">
    <property type="entry name" value="HATPase_C_sf"/>
</dbReference>
<dbReference type="SUPFAM" id="SSF55874">
    <property type="entry name" value="ATPase domain of HSP90 chaperone/DNA topoisomerase II/histidine kinase"/>
    <property type="match status" value="1"/>
</dbReference>
<dbReference type="InterPro" id="IPR014762">
    <property type="entry name" value="DNA_mismatch_repair_CS"/>
</dbReference>
<gene>
    <name evidence="5 8" type="primary">mutL</name>
    <name evidence="8" type="ORF">HF682_14495</name>
</gene>
<evidence type="ECO:0000259" key="6">
    <source>
        <dbReference type="SMART" id="SM00853"/>
    </source>
</evidence>
<dbReference type="InterPro" id="IPR013507">
    <property type="entry name" value="DNA_mismatch_S5_2-like"/>
</dbReference>
<evidence type="ECO:0000256" key="4">
    <source>
        <dbReference type="ARBA" id="ARBA00023204"/>
    </source>
</evidence>
<dbReference type="GO" id="GO:0140664">
    <property type="term" value="F:ATP-dependent DNA damage sensor activity"/>
    <property type="evidence" value="ECO:0007669"/>
    <property type="project" value="InterPro"/>
</dbReference>
<dbReference type="Pfam" id="PF01119">
    <property type="entry name" value="DNA_mis_repair"/>
    <property type="match status" value="1"/>
</dbReference>
<proteinExistence type="inferred from homology"/>
<dbReference type="NCBIfam" id="NF000949">
    <property type="entry name" value="PRK00095.1-2"/>
    <property type="match status" value="1"/>
</dbReference>
<dbReference type="InterPro" id="IPR014721">
    <property type="entry name" value="Ribsml_uS5_D2-typ_fold_subgr"/>
</dbReference>
<dbReference type="InterPro" id="IPR014790">
    <property type="entry name" value="MutL_C"/>
</dbReference>
<accession>A0A847S9D9</accession>
<dbReference type="HAMAP" id="MF_00149">
    <property type="entry name" value="DNA_mis_repair"/>
    <property type="match status" value="1"/>
</dbReference>